<proteinExistence type="predicted"/>
<reference evidence="3" key="1">
    <citation type="journal article" date="2005" name="PLoS Biol.">
        <title>The genomes of Oryza sativa: a history of duplications.</title>
        <authorList>
            <person name="Yu J."/>
            <person name="Wang J."/>
            <person name="Lin W."/>
            <person name="Li S."/>
            <person name="Li H."/>
            <person name="Zhou J."/>
            <person name="Ni P."/>
            <person name="Dong W."/>
            <person name="Hu S."/>
            <person name="Zeng C."/>
            <person name="Zhang J."/>
            <person name="Zhang Y."/>
            <person name="Li R."/>
            <person name="Xu Z."/>
            <person name="Li S."/>
            <person name="Li X."/>
            <person name="Zheng H."/>
            <person name="Cong L."/>
            <person name="Lin L."/>
            <person name="Yin J."/>
            <person name="Geng J."/>
            <person name="Li G."/>
            <person name="Shi J."/>
            <person name="Liu J."/>
            <person name="Lv H."/>
            <person name="Li J."/>
            <person name="Wang J."/>
            <person name="Deng Y."/>
            <person name="Ran L."/>
            <person name="Shi X."/>
            <person name="Wang X."/>
            <person name="Wu Q."/>
            <person name="Li C."/>
            <person name="Ren X."/>
            <person name="Wang J."/>
            <person name="Wang X."/>
            <person name="Li D."/>
            <person name="Liu D."/>
            <person name="Zhang X."/>
            <person name="Ji Z."/>
            <person name="Zhao W."/>
            <person name="Sun Y."/>
            <person name="Zhang Z."/>
            <person name="Bao J."/>
            <person name="Han Y."/>
            <person name="Dong L."/>
            <person name="Ji J."/>
            <person name="Chen P."/>
            <person name="Wu S."/>
            <person name="Liu J."/>
            <person name="Xiao Y."/>
            <person name="Bu D."/>
            <person name="Tan J."/>
            <person name="Yang L."/>
            <person name="Ye C."/>
            <person name="Zhang J."/>
            <person name="Xu J."/>
            <person name="Zhou Y."/>
            <person name="Yu Y."/>
            <person name="Zhang B."/>
            <person name="Zhuang S."/>
            <person name="Wei H."/>
            <person name="Liu B."/>
            <person name="Lei M."/>
            <person name="Yu H."/>
            <person name="Li Y."/>
            <person name="Xu H."/>
            <person name="Wei S."/>
            <person name="He X."/>
            <person name="Fang L."/>
            <person name="Zhang Z."/>
            <person name="Zhang Y."/>
            <person name="Huang X."/>
            <person name="Su Z."/>
            <person name="Tong W."/>
            <person name="Li J."/>
            <person name="Tong Z."/>
            <person name="Li S."/>
            <person name="Ye J."/>
            <person name="Wang L."/>
            <person name="Fang L."/>
            <person name="Lei T."/>
            <person name="Chen C."/>
            <person name="Chen H."/>
            <person name="Xu Z."/>
            <person name="Li H."/>
            <person name="Huang H."/>
            <person name="Zhang F."/>
            <person name="Xu H."/>
            <person name="Li N."/>
            <person name="Zhao C."/>
            <person name="Li S."/>
            <person name="Dong L."/>
            <person name="Huang Y."/>
            <person name="Li L."/>
            <person name="Xi Y."/>
            <person name="Qi Q."/>
            <person name="Li W."/>
            <person name="Zhang B."/>
            <person name="Hu W."/>
            <person name="Zhang Y."/>
            <person name="Tian X."/>
            <person name="Jiao Y."/>
            <person name="Liang X."/>
            <person name="Jin J."/>
            <person name="Gao L."/>
            <person name="Zheng W."/>
            <person name="Hao B."/>
            <person name="Liu S."/>
            <person name="Wang W."/>
            <person name="Yuan L."/>
            <person name="Cao M."/>
            <person name="McDermott J."/>
            <person name="Samudrala R."/>
            <person name="Wang J."/>
            <person name="Wong G.K."/>
            <person name="Yang H."/>
        </authorList>
    </citation>
    <scope>NUCLEOTIDE SEQUENCE [LARGE SCALE GENOMIC DNA]</scope>
</reference>
<protein>
    <recommendedName>
        <fullName evidence="4">Secreted protein</fullName>
    </recommendedName>
</protein>
<feature type="compositionally biased region" description="Acidic residues" evidence="1">
    <location>
        <begin position="59"/>
        <end position="69"/>
    </location>
</feature>
<evidence type="ECO:0008006" key="4">
    <source>
        <dbReference type="Google" id="ProtNLM"/>
    </source>
</evidence>
<name>B9FE36_ORYSJ</name>
<feature type="compositionally biased region" description="Basic and acidic residues" evidence="1">
    <location>
        <begin position="70"/>
        <end position="87"/>
    </location>
</feature>
<feature type="region of interest" description="Disordered" evidence="1">
    <location>
        <begin position="58"/>
        <end position="87"/>
    </location>
</feature>
<gene>
    <name evidence="3" type="ORF">OsJ_14036</name>
</gene>
<evidence type="ECO:0000256" key="1">
    <source>
        <dbReference type="SAM" id="MobiDB-lite"/>
    </source>
</evidence>
<accession>B9FE36</accession>
<organism evidence="3">
    <name type="scientific">Oryza sativa subsp. japonica</name>
    <name type="common">Rice</name>
    <dbReference type="NCBI Taxonomy" id="39947"/>
    <lineage>
        <taxon>Eukaryota</taxon>
        <taxon>Viridiplantae</taxon>
        <taxon>Streptophyta</taxon>
        <taxon>Embryophyta</taxon>
        <taxon>Tracheophyta</taxon>
        <taxon>Spermatophyta</taxon>
        <taxon>Magnoliopsida</taxon>
        <taxon>Liliopsida</taxon>
        <taxon>Poales</taxon>
        <taxon>Poaceae</taxon>
        <taxon>BOP clade</taxon>
        <taxon>Oryzoideae</taxon>
        <taxon>Oryzeae</taxon>
        <taxon>Oryzinae</taxon>
        <taxon>Oryza</taxon>
        <taxon>Oryza sativa</taxon>
    </lineage>
</organism>
<evidence type="ECO:0000313" key="3">
    <source>
        <dbReference type="EMBL" id="EEE60619.1"/>
    </source>
</evidence>
<dbReference type="AlphaFoldDB" id="B9FE36"/>
<dbReference type="Proteomes" id="UP000007752">
    <property type="component" value="Chromosome 4"/>
</dbReference>
<dbReference type="EMBL" id="CM000141">
    <property type="protein sequence ID" value="EEE60619.1"/>
    <property type="molecule type" value="Genomic_DNA"/>
</dbReference>
<reference evidence="3" key="2">
    <citation type="submission" date="2008-12" db="EMBL/GenBank/DDBJ databases">
        <title>Improved gene annotation of the rice (Oryza sativa) genomes.</title>
        <authorList>
            <person name="Wang J."/>
            <person name="Li R."/>
            <person name="Fan W."/>
            <person name="Huang Q."/>
            <person name="Zhang J."/>
            <person name="Zhou Y."/>
            <person name="Hu Y."/>
            <person name="Zi S."/>
            <person name="Li J."/>
            <person name="Ni P."/>
            <person name="Zheng H."/>
            <person name="Zhang Y."/>
            <person name="Zhao M."/>
            <person name="Hao Q."/>
            <person name="McDermott J."/>
            <person name="Samudrala R."/>
            <person name="Kristiansen K."/>
            <person name="Wong G.K.-S."/>
        </authorList>
    </citation>
    <scope>NUCLEOTIDE SEQUENCE</scope>
</reference>
<evidence type="ECO:0000256" key="2">
    <source>
        <dbReference type="SAM" id="SignalP"/>
    </source>
</evidence>
<keyword evidence="2" id="KW-0732">Signal</keyword>
<sequence>MATVACVLLVFTVVVAVFPASVQTTGTVMVVSFVFGGSFGCTRGFAFGDTSGLDAATETNDDAVELDGEDTLRMEDGRRSREDGSGG</sequence>
<feature type="signal peptide" evidence="2">
    <location>
        <begin position="1"/>
        <end position="16"/>
    </location>
</feature>
<feature type="chain" id="PRO_5002883839" description="Secreted protein" evidence="2">
    <location>
        <begin position="17"/>
        <end position="87"/>
    </location>
</feature>